<keyword evidence="1" id="KW-0238">DNA-binding</keyword>
<evidence type="ECO:0000313" key="2">
    <source>
        <dbReference type="Proteomes" id="UP001235840"/>
    </source>
</evidence>
<dbReference type="Pfam" id="PF02583">
    <property type="entry name" value="Trns_repr_metal"/>
    <property type="match status" value="1"/>
</dbReference>
<sequence>MEQNEQTQLGGICCREGHEDVAHISEPLKENLTRRLNRIEGQVRGIKGMIDRNVYCDDILNQMSAVQSALHSVSKLLLESHMKSCVMGRLKDGDAEVIDEFTKTISKLLK</sequence>
<dbReference type="RefSeq" id="WP_307394321.1">
    <property type="nucleotide sequence ID" value="NZ_BAAADK010000048.1"/>
</dbReference>
<reference evidence="1 2" key="1">
    <citation type="submission" date="2023-07" db="EMBL/GenBank/DDBJ databases">
        <title>Genomic Encyclopedia of Type Strains, Phase IV (KMG-IV): sequencing the most valuable type-strain genomes for metagenomic binning, comparative biology and taxonomic classification.</title>
        <authorList>
            <person name="Goeker M."/>
        </authorList>
    </citation>
    <scope>NUCLEOTIDE SEQUENCE [LARGE SCALE GENOMIC DNA]</scope>
    <source>
        <strain evidence="1 2">DSM 12751</strain>
    </source>
</reference>
<protein>
    <submittedName>
        <fullName evidence="1">DNA-binding FrmR family transcriptional regulator</fullName>
    </submittedName>
</protein>
<dbReference type="Gene3D" id="1.20.58.1000">
    <property type="entry name" value="Metal-sensitive repressor, helix protomer"/>
    <property type="match status" value="1"/>
</dbReference>
<dbReference type="PANTHER" id="PTHR33677:SF3">
    <property type="entry name" value="COPPER-SENSING TRANSCRIPTIONAL REPRESSOR RICR"/>
    <property type="match status" value="1"/>
</dbReference>
<proteinExistence type="predicted"/>
<organism evidence="1 2">
    <name type="scientific">Caldalkalibacillus horti</name>
    <dbReference type="NCBI Taxonomy" id="77523"/>
    <lineage>
        <taxon>Bacteria</taxon>
        <taxon>Bacillati</taxon>
        <taxon>Bacillota</taxon>
        <taxon>Bacilli</taxon>
        <taxon>Bacillales</taxon>
        <taxon>Bacillaceae</taxon>
        <taxon>Caldalkalibacillus</taxon>
    </lineage>
</organism>
<dbReference type="Proteomes" id="UP001235840">
    <property type="component" value="Unassembled WGS sequence"/>
</dbReference>
<dbReference type="PANTHER" id="PTHR33677">
    <property type="entry name" value="TRANSCRIPTIONAL REPRESSOR FRMR-RELATED"/>
    <property type="match status" value="1"/>
</dbReference>
<dbReference type="CDD" id="cd10152">
    <property type="entry name" value="SaCsoR-like_DUF156"/>
    <property type="match status" value="1"/>
</dbReference>
<gene>
    <name evidence="1" type="ORF">J2S11_002167</name>
</gene>
<accession>A0ABT9VZ47</accession>
<comment type="caution">
    <text evidence="1">The sequence shown here is derived from an EMBL/GenBank/DDBJ whole genome shotgun (WGS) entry which is preliminary data.</text>
</comment>
<dbReference type="InterPro" id="IPR038390">
    <property type="entry name" value="Metal_Tscrpt_repr_sf"/>
</dbReference>
<dbReference type="EMBL" id="JAUSTY010000007">
    <property type="protein sequence ID" value="MDQ0166266.1"/>
    <property type="molecule type" value="Genomic_DNA"/>
</dbReference>
<dbReference type="InterPro" id="IPR003735">
    <property type="entry name" value="Metal_Tscrpt_repr"/>
</dbReference>
<name>A0ABT9VZ47_9BACI</name>
<dbReference type="GO" id="GO:0003677">
    <property type="term" value="F:DNA binding"/>
    <property type="evidence" value="ECO:0007669"/>
    <property type="project" value="UniProtKB-KW"/>
</dbReference>
<evidence type="ECO:0000313" key="1">
    <source>
        <dbReference type="EMBL" id="MDQ0166266.1"/>
    </source>
</evidence>
<keyword evidence="2" id="KW-1185">Reference proteome</keyword>